<dbReference type="HOGENOM" id="CLU_317543_0_0_9"/>
<dbReference type="AlphaFoldDB" id="A0A078KVA6"/>
<organism evidence="5 6">
    <name type="scientific">[Clostridium] cellulosi</name>
    <dbReference type="NCBI Taxonomy" id="29343"/>
    <lineage>
        <taxon>Bacteria</taxon>
        <taxon>Bacillati</taxon>
        <taxon>Bacillota</taxon>
        <taxon>Clostridia</taxon>
        <taxon>Eubacteriales</taxon>
        <taxon>Oscillospiraceae</taxon>
        <taxon>Oscillospiraceae incertae sedis</taxon>
    </lineage>
</organism>
<dbReference type="Proteomes" id="UP000032431">
    <property type="component" value="Chromosome I"/>
</dbReference>
<evidence type="ECO:0000313" key="5">
    <source>
        <dbReference type="EMBL" id="CDZ25084.1"/>
    </source>
</evidence>
<protein>
    <submittedName>
        <fullName evidence="5">Cell wall surface anchor family protein</fullName>
    </submittedName>
</protein>
<dbReference type="PATRIC" id="fig|29343.3.peg.2095"/>
<sequence length="915" mass="104521">MFFRKGRCTTTRYNYDKYKSVLPQWGPYSKKYMGISHVVDKDHKKGIRFDCVVHPTIANSNVPVPNVTVPSNYHPWNAKPDLSFYEYRYDLEWKDRVYADVSFLKLTENASVIRVEYHNNTELSQNCMLNYFCSLEYPSLQRSRVGLPKHHVCIDACDYTEFEYKNSRPWDEQNPDGLKKGEFLDPSFLNGRGLGDRIDASHVPQLHFLPFGAEAGDRVLYRFDVSKPFADAVLTIRYRCPRPKGNTAFRLAGAVQASITFGADTALHTANVEIGAVSAGSQTLEFISEGGAGVELDCLILTEKEDAGSIVFDTTPYNNLPEIQEKGQTIYYRYPEIDQIYGLRVFSDHIRRRRIETGCLEDAMISRLSNPDITFDDVTEPFTRSFSRKHSDDGFYSNTIIHSIFIEPHKTHVEYAVVFTGSCPDISAEECEALYQKRLKETPALDFSAHGKQFEFSNRLLRSTLLVNTVYPIYRHGSYIIHHTPGKRWDSLYTWDSGFIGLGLLESEPKLAEYILDTYLSDEENPDFAFLHHGSPVPVQSYLYLELLNRTNDKTSLYTYYDRARLYYEYLAGRAHHSTTARFKSGLTSTYDLFYNSSGMDDYPAQVYTHQHALERSVAPAISSSQVIRFAKILRMIALHCGREQDVAVYDADIARITKGLQDYSWDEDCGYFSYVVHNEQGEPTGILRNEQGENLNKGFDGVYPLVAGVCTEHQKNILLEHLKSTKNLFSKVGLSAVDMSSSYFQDNGYWNGSVWFSHQWFFFKTMLDLGETDFAFKIADTALRSWKREVDASYNCFEMLNIATGRGGWFHQFGGLSAPINIWANAYYKKGTVTAGLDTWIAKRDFAPDYSGCSIDFEYHGNGHYSIIVVLSDDEKKHYQASLNGEPVAYKERFKGVLEFTFDKNCKGGNLSVW</sequence>
<keyword evidence="2" id="KW-0378">Hydrolase</keyword>
<dbReference type="Pfam" id="PF22422">
    <property type="entry name" value="MGH1-like_GH"/>
    <property type="match status" value="1"/>
</dbReference>
<evidence type="ECO:0000256" key="2">
    <source>
        <dbReference type="ARBA" id="ARBA00022801"/>
    </source>
</evidence>
<evidence type="ECO:0000256" key="3">
    <source>
        <dbReference type="ARBA" id="ARBA00023295"/>
    </source>
</evidence>
<gene>
    <name evidence="5" type="ORF">CCDG5_1992</name>
</gene>
<dbReference type="InterPro" id="IPR012341">
    <property type="entry name" value="6hp_glycosidase-like_sf"/>
</dbReference>
<dbReference type="EMBL" id="LM995447">
    <property type="protein sequence ID" value="CDZ25084.1"/>
    <property type="molecule type" value="Genomic_DNA"/>
</dbReference>
<dbReference type="InterPro" id="IPR004888">
    <property type="entry name" value="Glycoside_hydrolase_63"/>
</dbReference>
<evidence type="ECO:0000256" key="1">
    <source>
        <dbReference type="ARBA" id="ARBA00010833"/>
    </source>
</evidence>
<keyword evidence="6" id="KW-1185">Reference proteome</keyword>
<keyword evidence="3" id="KW-0326">Glycosidase</keyword>
<dbReference type="GO" id="GO:0009311">
    <property type="term" value="P:oligosaccharide metabolic process"/>
    <property type="evidence" value="ECO:0007669"/>
    <property type="project" value="InterPro"/>
</dbReference>
<dbReference type="InterPro" id="IPR054491">
    <property type="entry name" value="MGH1-like_GH"/>
</dbReference>
<dbReference type="Gene3D" id="1.50.10.10">
    <property type="match status" value="1"/>
</dbReference>
<feature type="domain" description="Mannosylglycerate hydrolase MGH1-like glycoside hydrolase" evidence="4">
    <location>
        <begin position="494"/>
        <end position="807"/>
    </location>
</feature>
<name>A0A078KVA6_9FIRM</name>
<evidence type="ECO:0000313" key="6">
    <source>
        <dbReference type="Proteomes" id="UP000032431"/>
    </source>
</evidence>
<proteinExistence type="inferred from homology"/>
<comment type="similarity">
    <text evidence="1">Belongs to the glycosyl hydrolase 63 family.</text>
</comment>
<accession>A0A078KVA6</accession>
<dbReference type="PANTHER" id="PTHR10412:SF11">
    <property type="entry name" value="MANNOSYL-OLIGOSACCHARIDE GLUCOSIDASE"/>
    <property type="match status" value="1"/>
</dbReference>
<dbReference type="GO" id="GO:0004573">
    <property type="term" value="F:Glc3Man9GlcNAc2 oligosaccharide glucosidase activity"/>
    <property type="evidence" value="ECO:0007669"/>
    <property type="project" value="InterPro"/>
</dbReference>
<dbReference type="InterPro" id="IPR008928">
    <property type="entry name" value="6-hairpin_glycosidase_sf"/>
</dbReference>
<dbReference type="SUPFAM" id="SSF48208">
    <property type="entry name" value="Six-hairpin glycosidases"/>
    <property type="match status" value="1"/>
</dbReference>
<dbReference type="KEGG" id="ccel:CCDG5_1992"/>
<dbReference type="STRING" id="29343.CCDG5_1992"/>
<dbReference type="GO" id="GO:0006487">
    <property type="term" value="P:protein N-linked glycosylation"/>
    <property type="evidence" value="ECO:0007669"/>
    <property type="project" value="TreeGrafter"/>
</dbReference>
<reference evidence="6" key="1">
    <citation type="submission" date="2014-07" db="EMBL/GenBank/DDBJ databases">
        <authorList>
            <person name="Wibberg D."/>
        </authorList>
    </citation>
    <scope>NUCLEOTIDE SEQUENCE [LARGE SCALE GENOMIC DNA]</scope>
    <source>
        <strain evidence="6">DG5</strain>
    </source>
</reference>
<dbReference type="PANTHER" id="PTHR10412">
    <property type="entry name" value="MANNOSYL-OLIGOSACCHARIDE GLUCOSIDASE"/>
    <property type="match status" value="1"/>
</dbReference>
<evidence type="ECO:0000259" key="4">
    <source>
        <dbReference type="Pfam" id="PF22422"/>
    </source>
</evidence>